<comment type="caution">
    <text evidence="1">The sequence shown here is derived from an EMBL/GenBank/DDBJ whole genome shotgun (WGS) entry which is preliminary data.</text>
</comment>
<reference evidence="1" key="1">
    <citation type="submission" date="2023-09" db="EMBL/GenBank/DDBJ databases">
        <title>Vallitalea sediminicola and Vallitalea maricola sp. nov., anaerobic bacteria isolated from marine sediment.</title>
        <authorList>
            <person name="Hirano S."/>
            <person name="Maeda A."/>
            <person name="Terahara T."/>
            <person name="Mori K."/>
            <person name="Hamada M."/>
            <person name="Matsumoto R."/>
            <person name="Kobayashi T."/>
        </authorList>
    </citation>
    <scope>NUCLEOTIDE SEQUENCE</scope>
    <source>
        <strain evidence="1">AN17-2</strain>
    </source>
</reference>
<evidence type="ECO:0000313" key="2">
    <source>
        <dbReference type="Proteomes" id="UP001374599"/>
    </source>
</evidence>
<organism evidence="1 2">
    <name type="scientific">Vallitalea maricola</name>
    <dbReference type="NCBI Taxonomy" id="3074433"/>
    <lineage>
        <taxon>Bacteria</taxon>
        <taxon>Bacillati</taxon>
        <taxon>Bacillota</taxon>
        <taxon>Clostridia</taxon>
        <taxon>Lachnospirales</taxon>
        <taxon>Vallitaleaceae</taxon>
        <taxon>Vallitalea</taxon>
    </lineage>
</organism>
<sequence length="307" mass="35716">MRVDRLLSTLLILKNKGKVTAKELAEHFEVSVRTIYRDMDKIGESGVPIAGEGGKGGGYYILENYEIDNLFFNKGELQTVKTVMNSLEVVLGKNKQFNDILMKVDNAINSSGNKEVLSINMSHFSMEEELKEYLATMSNAIEEDRLIVFEYINRNMELAKREVEPIRIEFSSGQWYLSGFCRYRKDYRKFKLVRISKLRIGEKFTRINNPSSDELQEIFYKSYEHKLVEVKLLFNQRIGQQLSEYFQKDGITKNEDGTYIVTDECPYDEGLLRFILGFGSNCKVISPQRLRADMKKYVNKIIENYND</sequence>
<keyword evidence="2" id="KW-1185">Reference proteome</keyword>
<evidence type="ECO:0000313" key="1">
    <source>
        <dbReference type="EMBL" id="GMQ60868.1"/>
    </source>
</evidence>
<dbReference type="EMBL" id="BTPU01000001">
    <property type="protein sequence ID" value="GMQ60868.1"/>
    <property type="molecule type" value="Genomic_DNA"/>
</dbReference>
<gene>
    <name evidence="1" type="ORF">AN2V17_00940</name>
</gene>
<proteinExistence type="predicted"/>
<protein>
    <submittedName>
        <fullName evidence="1">YafY family protein</fullName>
    </submittedName>
</protein>
<name>A0ACB5UG23_9FIRM</name>
<dbReference type="Proteomes" id="UP001374599">
    <property type="component" value="Unassembled WGS sequence"/>
</dbReference>
<accession>A0ACB5UG23</accession>